<proteinExistence type="predicted"/>
<sequence length="108" mass="12666">MLYYGTNIFYPYTLVTSYYLFIFMLFIPLIPVIVFYFFLCFLISVCKIPVDCYLGVFGSPVTNFDEFHSIRLDGRIHPVDIMPQVPHIPIPNQSEMIKFSASKLKFDF</sequence>
<keyword evidence="1" id="KW-0812">Transmembrane</keyword>
<keyword evidence="1" id="KW-0472">Membrane</keyword>
<protein>
    <submittedName>
        <fullName evidence="2">Uncharacterized protein</fullName>
    </submittedName>
</protein>
<gene>
    <name evidence="2" type="ORF">ECRASSUSDP1_LOCUS8583</name>
</gene>
<dbReference type="AlphaFoldDB" id="A0AAD1XE32"/>
<keyword evidence="1" id="KW-1133">Transmembrane helix</keyword>
<reference evidence="2" key="1">
    <citation type="submission" date="2023-07" db="EMBL/GenBank/DDBJ databases">
        <authorList>
            <consortium name="AG Swart"/>
            <person name="Singh M."/>
            <person name="Singh A."/>
            <person name="Seah K."/>
            <person name="Emmerich C."/>
        </authorList>
    </citation>
    <scope>NUCLEOTIDE SEQUENCE</scope>
    <source>
        <strain evidence="2">DP1</strain>
    </source>
</reference>
<evidence type="ECO:0000313" key="3">
    <source>
        <dbReference type="Proteomes" id="UP001295684"/>
    </source>
</evidence>
<dbReference type="Proteomes" id="UP001295684">
    <property type="component" value="Unassembled WGS sequence"/>
</dbReference>
<comment type="caution">
    <text evidence="2">The sequence shown here is derived from an EMBL/GenBank/DDBJ whole genome shotgun (WGS) entry which is preliminary data.</text>
</comment>
<feature type="transmembrane region" description="Helical" evidence="1">
    <location>
        <begin position="20"/>
        <end position="43"/>
    </location>
</feature>
<evidence type="ECO:0000256" key="1">
    <source>
        <dbReference type="SAM" id="Phobius"/>
    </source>
</evidence>
<organism evidence="2 3">
    <name type="scientific">Euplotes crassus</name>
    <dbReference type="NCBI Taxonomy" id="5936"/>
    <lineage>
        <taxon>Eukaryota</taxon>
        <taxon>Sar</taxon>
        <taxon>Alveolata</taxon>
        <taxon>Ciliophora</taxon>
        <taxon>Intramacronucleata</taxon>
        <taxon>Spirotrichea</taxon>
        <taxon>Hypotrichia</taxon>
        <taxon>Euplotida</taxon>
        <taxon>Euplotidae</taxon>
        <taxon>Moneuplotes</taxon>
    </lineage>
</organism>
<keyword evidence="3" id="KW-1185">Reference proteome</keyword>
<dbReference type="EMBL" id="CAMPGE010008402">
    <property type="protein sequence ID" value="CAI2367301.1"/>
    <property type="molecule type" value="Genomic_DNA"/>
</dbReference>
<evidence type="ECO:0000313" key="2">
    <source>
        <dbReference type="EMBL" id="CAI2367301.1"/>
    </source>
</evidence>
<name>A0AAD1XE32_EUPCR</name>
<accession>A0AAD1XE32</accession>